<dbReference type="EMBL" id="ML769717">
    <property type="protein sequence ID" value="KAE9388970.1"/>
    <property type="molecule type" value="Genomic_DNA"/>
</dbReference>
<gene>
    <name evidence="2" type="ORF">BT96DRAFT_835541</name>
</gene>
<proteinExistence type="predicted"/>
<feature type="region of interest" description="Disordered" evidence="1">
    <location>
        <begin position="159"/>
        <end position="178"/>
    </location>
</feature>
<dbReference type="AlphaFoldDB" id="A0A6A4GUF2"/>
<dbReference type="GO" id="GO:0003676">
    <property type="term" value="F:nucleic acid binding"/>
    <property type="evidence" value="ECO:0007669"/>
    <property type="project" value="InterPro"/>
</dbReference>
<keyword evidence="3" id="KW-1185">Reference proteome</keyword>
<protein>
    <submittedName>
        <fullName evidence="2">Uncharacterized protein</fullName>
    </submittedName>
</protein>
<dbReference type="CDD" id="cd09276">
    <property type="entry name" value="Rnase_HI_RT_non_LTR"/>
    <property type="match status" value="1"/>
</dbReference>
<evidence type="ECO:0000313" key="2">
    <source>
        <dbReference type="EMBL" id="KAE9388970.1"/>
    </source>
</evidence>
<organism evidence="2 3">
    <name type="scientific">Gymnopus androsaceus JB14</name>
    <dbReference type="NCBI Taxonomy" id="1447944"/>
    <lineage>
        <taxon>Eukaryota</taxon>
        <taxon>Fungi</taxon>
        <taxon>Dikarya</taxon>
        <taxon>Basidiomycota</taxon>
        <taxon>Agaricomycotina</taxon>
        <taxon>Agaricomycetes</taxon>
        <taxon>Agaricomycetidae</taxon>
        <taxon>Agaricales</taxon>
        <taxon>Marasmiineae</taxon>
        <taxon>Omphalotaceae</taxon>
        <taxon>Gymnopus</taxon>
    </lineage>
</organism>
<name>A0A6A4GUF2_9AGAR</name>
<dbReference type="OrthoDB" id="3265515at2759"/>
<dbReference type="InterPro" id="IPR012337">
    <property type="entry name" value="RNaseH-like_sf"/>
</dbReference>
<evidence type="ECO:0000256" key="1">
    <source>
        <dbReference type="SAM" id="MobiDB-lite"/>
    </source>
</evidence>
<dbReference type="SUPFAM" id="SSF53098">
    <property type="entry name" value="Ribonuclease H-like"/>
    <property type="match status" value="1"/>
</dbReference>
<dbReference type="Proteomes" id="UP000799118">
    <property type="component" value="Unassembled WGS sequence"/>
</dbReference>
<accession>A0A6A4GUF2</accession>
<dbReference type="Gene3D" id="3.30.420.10">
    <property type="entry name" value="Ribonuclease H-like superfamily/Ribonuclease H"/>
    <property type="match status" value="1"/>
</dbReference>
<dbReference type="InterPro" id="IPR036397">
    <property type="entry name" value="RNaseH_sf"/>
</dbReference>
<sequence length="203" mass="22423">MQQAGTLILKYGSAGTGKPLLKEEQADILAFGDGSGYKGGVGAAVVMYRNGKEVEVLRDQLGAEEDHEVYKAECVRMILGLHAAKRMEGIDNMVAITATDTATTRPSHYLLDYFHGILRELRLVHPRIKVTISWVPGHMGYTGNKREADIEAKKAAVAASQNSPNQKHPQQLHKPLPRSCTSVVMTYRKDLECQHAEEWRGSP</sequence>
<reference evidence="2" key="1">
    <citation type="journal article" date="2019" name="Environ. Microbiol.">
        <title>Fungal ecological strategies reflected in gene transcription - a case study of two litter decomposers.</title>
        <authorList>
            <person name="Barbi F."/>
            <person name="Kohler A."/>
            <person name="Barry K."/>
            <person name="Baskaran P."/>
            <person name="Daum C."/>
            <person name="Fauchery L."/>
            <person name="Ihrmark K."/>
            <person name="Kuo A."/>
            <person name="LaButti K."/>
            <person name="Lipzen A."/>
            <person name="Morin E."/>
            <person name="Grigoriev I.V."/>
            <person name="Henrissat B."/>
            <person name="Lindahl B."/>
            <person name="Martin F."/>
        </authorList>
    </citation>
    <scope>NUCLEOTIDE SEQUENCE</scope>
    <source>
        <strain evidence="2">JB14</strain>
    </source>
</reference>
<feature type="compositionally biased region" description="Polar residues" evidence="1">
    <location>
        <begin position="160"/>
        <end position="169"/>
    </location>
</feature>
<evidence type="ECO:0000313" key="3">
    <source>
        <dbReference type="Proteomes" id="UP000799118"/>
    </source>
</evidence>